<proteinExistence type="inferred from homology"/>
<evidence type="ECO:0000313" key="10">
    <source>
        <dbReference type="EMBL" id="EEO30927.1"/>
    </source>
</evidence>
<dbReference type="InterPro" id="IPR000297">
    <property type="entry name" value="PPIase_PpiC"/>
</dbReference>
<dbReference type="eggNOG" id="COG0760">
    <property type="taxonomic scope" value="Bacteria"/>
</dbReference>
<evidence type="ECO:0000256" key="1">
    <source>
        <dbReference type="ARBA" id="ARBA00000971"/>
    </source>
</evidence>
<keyword evidence="11" id="KW-1185">Reference proteome</keyword>
<evidence type="ECO:0000256" key="4">
    <source>
        <dbReference type="ARBA" id="ARBA00022729"/>
    </source>
</evidence>
<evidence type="ECO:0000259" key="9">
    <source>
        <dbReference type="PROSITE" id="PS50198"/>
    </source>
</evidence>
<dbReference type="GO" id="GO:0003755">
    <property type="term" value="F:peptidyl-prolyl cis-trans isomerase activity"/>
    <property type="evidence" value="ECO:0007669"/>
    <property type="project" value="UniProtKB-KW"/>
</dbReference>
<comment type="catalytic activity">
    <reaction evidence="1">
        <text>[protein]-peptidylproline (omega=180) = [protein]-peptidylproline (omega=0)</text>
        <dbReference type="Rhea" id="RHEA:16237"/>
        <dbReference type="Rhea" id="RHEA-COMP:10747"/>
        <dbReference type="Rhea" id="RHEA-COMP:10748"/>
        <dbReference type="ChEBI" id="CHEBI:83833"/>
        <dbReference type="ChEBI" id="CHEBI:83834"/>
        <dbReference type="EC" id="5.2.1.8"/>
    </reaction>
</comment>
<evidence type="ECO:0000256" key="6">
    <source>
        <dbReference type="ARBA" id="ARBA00023235"/>
    </source>
</evidence>
<dbReference type="EMBL" id="GG658170">
    <property type="protein sequence ID" value="EEO30927.1"/>
    <property type="molecule type" value="Genomic_DNA"/>
</dbReference>
<dbReference type="PANTHER" id="PTHR47245:SF1">
    <property type="entry name" value="FOLDASE PROTEIN PRSA"/>
    <property type="match status" value="1"/>
</dbReference>
<evidence type="ECO:0000256" key="2">
    <source>
        <dbReference type="ARBA" id="ARBA00007656"/>
    </source>
</evidence>
<dbReference type="InterPro" id="IPR027304">
    <property type="entry name" value="Trigger_fact/SurA_dom_sf"/>
</dbReference>
<dbReference type="PROSITE" id="PS01096">
    <property type="entry name" value="PPIC_PPIASE_1"/>
    <property type="match status" value="1"/>
</dbReference>
<comment type="similarity">
    <text evidence="2">Belongs to the PpiC/parvulin rotamase family.</text>
</comment>
<organism evidence="10 11">
    <name type="scientific">Oxalobacter formigenes OXCC13</name>
    <dbReference type="NCBI Taxonomy" id="556269"/>
    <lineage>
        <taxon>Bacteria</taxon>
        <taxon>Pseudomonadati</taxon>
        <taxon>Pseudomonadota</taxon>
        <taxon>Betaproteobacteria</taxon>
        <taxon>Burkholderiales</taxon>
        <taxon>Oxalobacteraceae</taxon>
        <taxon>Oxalobacter</taxon>
    </lineage>
</organism>
<dbReference type="HOGENOM" id="CLU_034646_1_1_4"/>
<dbReference type="Gene3D" id="3.10.50.40">
    <property type="match status" value="1"/>
</dbReference>
<dbReference type="PROSITE" id="PS50198">
    <property type="entry name" value="PPIC_PPIASE_2"/>
    <property type="match status" value="1"/>
</dbReference>
<evidence type="ECO:0000256" key="8">
    <source>
        <dbReference type="SAM" id="SignalP"/>
    </source>
</evidence>
<dbReference type="PANTHER" id="PTHR47245">
    <property type="entry name" value="PEPTIDYLPROLYL ISOMERASE"/>
    <property type="match status" value="1"/>
</dbReference>
<keyword evidence="4 8" id="KW-0732">Signal</keyword>
<protein>
    <recommendedName>
        <fullName evidence="3">peptidylprolyl isomerase</fullName>
        <ecNumber evidence="3">5.2.1.8</ecNumber>
    </recommendedName>
</protein>
<evidence type="ECO:0000256" key="5">
    <source>
        <dbReference type="ARBA" id="ARBA00023110"/>
    </source>
</evidence>
<dbReference type="SUPFAM" id="SSF109998">
    <property type="entry name" value="Triger factor/SurA peptide-binding domain-like"/>
    <property type="match status" value="1"/>
</dbReference>
<keyword evidence="5 7" id="KW-0697">Rotamase</keyword>
<dbReference type="InterPro" id="IPR023058">
    <property type="entry name" value="PPIase_PpiC_CS"/>
</dbReference>
<evidence type="ECO:0000256" key="7">
    <source>
        <dbReference type="PROSITE-ProRule" id="PRU00278"/>
    </source>
</evidence>
<evidence type="ECO:0000313" key="11">
    <source>
        <dbReference type="Proteomes" id="UP000005089"/>
    </source>
</evidence>
<dbReference type="SUPFAM" id="SSF54534">
    <property type="entry name" value="FKBP-like"/>
    <property type="match status" value="1"/>
</dbReference>
<dbReference type="Gene3D" id="1.10.8.1040">
    <property type="match status" value="1"/>
</dbReference>
<gene>
    <name evidence="10" type="ORF">OFBG_01955</name>
</gene>
<feature type="signal peptide" evidence="8">
    <location>
        <begin position="1"/>
        <end position="17"/>
    </location>
</feature>
<dbReference type="Proteomes" id="UP000005089">
    <property type="component" value="Unassembled WGS sequence"/>
</dbReference>
<reference evidence="10 11" key="1">
    <citation type="submission" date="2009-02" db="EMBL/GenBank/DDBJ databases">
        <title>The Genome Sequence of Oxalobacter formigenes OXCC13.</title>
        <authorList>
            <consortium name="The Broad Institute Genome Sequencing Platform"/>
            <person name="Ward D."/>
            <person name="Young S.K."/>
            <person name="Kodira C.D."/>
            <person name="Zeng Q."/>
            <person name="Koehrsen M."/>
            <person name="Alvarado L."/>
            <person name="Berlin A."/>
            <person name="Borenstein D."/>
            <person name="Chen Z."/>
            <person name="Engels R."/>
            <person name="Freedman E."/>
            <person name="Gellesch M."/>
            <person name="Goldberg J."/>
            <person name="Griggs A."/>
            <person name="Gujja S."/>
            <person name="Heiman D."/>
            <person name="Hepburn T."/>
            <person name="Howarth C."/>
            <person name="Jen D."/>
            <person name="Larson L."/>
            <person name="Lewis B."/>
            <person name="Mehta T."/>
            <person name="Park D."/>
            <person name="Pearson M."/>
            <person name="Roberts A."/>
            <person name="Saif S."/>
            <person name="Shea T."/>
            <person name="Shenoy N."/>
            <person name="Sisk P."/>
            <person name="Stolte C."/>
            <person name="Sykes S."/>
            <person name="Walk T."/>
            <person name="White J."/>
            <person name="Yandava C."/>
            <person name="Allison M.J."/>
            <person name="Lander E."/>
            <person name="Nusbaum C."/>
            <person name="Galagan J."/>
            <person name="Birren B."/>
        </authorList>
    </citation>
    <scope>NUCLEOTIDE SEQUENCE [LARGE SCALE GENOMIC DNA]</scope>
    <source>
        <strain evidence="10 11">OXCC13</strain>
    </source>
</reference>
<dbReference type="InterPro" id="IPR050245">
    <property type="entry name" value="PrsA_foldase"/>
</dbReference>
<keyword evidence="6 7" id="KW-0413">Isomerase</keyword>
<dbReference type="InterPro" id="IPR046357">
    <property type="entry name" value="PPIase_dom_sf"/>
</dbReference>
<accession>C3XCK1</accession>
<dbReference type="AlphaFoldDB" id="C3XCK1"/>
<dbReference type="Pfam" id="PF13616">
    <property type="entry name" value="Rotamase_3"/>
    <property type="match status" value="1"/>
</dbReference>
<feature type="domain" description="PpiC" evidence="9">
    <location>
        <begin position="125"/>
        <end position="217"/>
    </location>
</feature>
<name>C3XCK1_OXAFO</name>
<dbReference type="EC" id="5.2.1.8" evidence="3"/>
<evidence type="ECO:0000256" key="3">
    <source>
        <dbReference type="ARBA" id="ARBA00013194"/>
    </source>
</evidence>
<feature type="chain" id="PRO_5007911600" description="peptidylprolyl isomerase" evidence="8">
    <location>
        <begin position="18"/>
        <end position="256"/>
    </location>
</feature>
<dbReference type="STRING" id="847.BRW83_0123"/>
<sequence>MVLSTLSLSFVSFAAFAQNVAVVNGKAIPSSYSDEAVKEVVKQGGKDTPELRNNIKTQLIVGEVLLQEAEKQNLASTDAVKKQMEMARRSILIDTLRNNYVTKNPVSDNEVKAEYDRLVKMQKGQTEYHVKHILVKDKATADSIIKQVSKNPASFEKLAQEKSLDKASAARGGDMGWATAGDLVKPFSDAMVSLKKGQVSKTPVQTEFGYHIIKVVDSQKVKIPTYEQIKPKLKASMQYRKWQEYEMGLMKEAKIQ</sequence>